<feature type="compositionally biased region" description="Basic and acidic residues" evidence="1">
    <location>
        <begin position="169"/>
        <end position="202"/>
    </location>
</feature>
<feature type="compositionally biased region" description="Polar residues" evidence="1">
    <location>
        <begin position="232"/>
        <end position="243"/>
    </location>
</feature>
<dbReference type="Proteomes" id="UP000272942">
    <property type="component" value="Unassembled WGS sequence"/>
</dbReference>
<dbReference type="AlphaFoldDB" id="A0A183A5U9"/>
<dbReference type="EMBL" id="UZAN01039549">
    <property type="protein sequence ID" value="VDP66135.1"/>
    <property type="molecule type" value="Genomic_DNA"/>
</dbReference>
<evidence type="ECO:0000256" key="1">
    <source>
        <dbReference type="SAM" id="MobiDB-lite"/>
    </source>
</evidence>
<feature type="region of interest" description="Disordered" evidence="1">
    <location>
        <begin position="142"/>
        <end position="254"/>
    </location>
</feature>
<feature type="region of interest" description="Disordered" evidence="1">
    <location>
        <begin position="65"/>
        <end position="92"/>
    </location>
</feature>
<protein>
    <submittedName>
        <fullName evidence="4">Lsm14-like N-terminal domain-containing protein</fullName>
    </submittedName>
</protein>
<keyword evidence="3" id="KW-1185">Reference proteome</keyword>
<feature type="compositionally biased region" description="Polar residues" evidence="1">
    <location>
        <begin position="145"/>
        <end position="154"/>
    </location>
</feature>
<organism evidence="4">
    <name type="scientific">Echinostoma caproni</name>
    <dbReference type="NCBI Taxonomy" id="27848"/>
    <lineage>
        <taxon>Eukaryota</taxon>
        <taxon>Metazoa</taxon>
        <taxon>Spiralia</taxon>
        <taxon>Lophotrochozoa</taxon>
        <taxon>Platyhelminthes</taxon>
        <taxon>Trematoda</taxon>
        <taxon>Digenea</taxon>
        <taxon>Plagiorchiida</taxon>
        <taxon>Echinostomata</taxon>
        <taxon>Echinostomatoidea</taxon>
        <taxon>Echinostomatidae</taxon>
        <taxon>Echinostoma</taxon>
    </lineage>
</organism>
<reference evidence="4" key="1">
    <citation type="submission" date="2016-06" db="UniProtKB">
        <authorList>
            <consortium name="WormBaseParasite"/>
        </authorList>
    </citation>
    <scope>IDENTIFICATION</scope>
</reference>
<dbReference type="OrthoDB" id="5981048at2759"/>
<accession>A0A183A5U9</accession>
<reference evidence="2 3" key="2">
    <citation type="submission" date="2018-11" db="EMBL/GenBank/DDBJ databases">
        <authorList>
            <consortium name="Pathogen Informatics"/>
        </authorList>
    </citation>
    <scope>NUCLEOTIDE SEQUENCE [LARGE SCALE GENOMIC DNA]</scope>
    <source>
        <strain evidence="2 3">Egypt</strain>
    </source>
</reference>
<sequence length="254" mass="27594">MIICNSCSIRGEVNIEGHDGHIYRGRLIAPDSLTCNGEPRASSQSPVRSANGEFTDSIKLPHLPASRPVLSGWQQNPSGGPIPSITSPKNLRRLTPRQAISPDRIGSKRVQLVQPNTHAQDGLTATPAGYAVIVMPKTAECNGDLEQTNPQSSPVDKDSRPISASWPDTQDKLRMFNEQENVDDHQEEAPTKQEHNEPDLTEGRPISGDSRFVDDGHDTSEQSKESIDCGETKQTGSEQTTVAVNDENHGTEGD</sequence>
<gene>
    <name evidence="2" type="ORF">ECPE_LOCUS2334</name>
</gene>
<evidence type="ECO:0000313" key="4">
    <source>
        <dbReference type="WBParaSite" id="ECPE_0000233401-mRNA-1"/>
    </source>
</evidence>
<feature type="compositionally biased region" description="Basic and acidic residues" evidence="1">
    <location>
        <begin position="211"/>
        <end position="231"/>
    </location>
</feature>
<feature type="compositionally biased region" description="Low complexity" evidence="1">
    <location>
        <begin position="77"/>
        <end position="88"/>
    </location>
</feature>
<proteinExistence type="predicted"/>
<name>A0A183A5U9_9TREM</name>
<dbReference type="WBParaSite" id="ECPE_0000233401-mRNA-1">
    <property type="protein sequence ID" value="ECPE_0000233401-mRNA-1"/>
    <property type="gene ID" value="ECPE_0000233401"/>
</dbReference>
<evidence type="ECO:0000313" key="2">
    <source>
        <dbReference type="EMBL" id="VDP66135.1"/>
    </source>
</evidence>
<evidence type="ECO:0000313" key="3">
    <source>
        <dbReference type="Proteomes" id="UP000272942"/>
    </source>
</evidence>